<proteinExistence type="predicted"/>
<comment type="caution">
    <text evidence="2">The sequence shown here is derived from an EMBL/GenBank/DDBJ whole genome shotgun (WGS) entry which is preliminary data.</text>
</comment>
<sequence>MSPRAGSTAVATASASGAVTRQAAASFLFMGSSISVERDVRDGGRGGHPYRELSGVPRGADGGIPRRRGAAS</sequence>
<name>A0A8J3ZXD8_9ACTN</name>
<protein>
    <submittedName>
        <fullName evidence="2">Uncharacterized protein</fullName>
    </submittedName>
</protein>
<feature type="compositionally biased region" description="Basic and acidic residues" evidence="1">
    <location>
        <begin position="38"/>
        <end position="51"/>
    </location>
</feature>
<keyword evidence="3" id="KW-1185">Reference proteome</keyword>
<evidence type="ECO:0000256" key="1">
    <source>
        <dbReference type="SAM" id="MobiDB-lite"/>
    </source>
</evidence>
<gene>
    <name evidence="2" type="ORF">Voc01_067360</name>
</gene>
<evidence type="ECO:0000313" key="3">
    <source>
        <dbReference type="Proteomes" id="UP000635606"/>
    </source>
</evidence>
<evidence type="ECO:0000313" key="2">
    <source>
        <dbReference type="EMBL" id="GIJ71819.1"/>
    </source>
</evidence>
<organism evidence="2 3">
    <name type="scientific">Virgisporangium ochraceum</name>
    <dbReference type="NCBI Taxonomy" id="65505"/>
    <lineage>
        <taxon>Bacteria</taxon>
        <taxon>Bacillati</taxon>
        <taxon>Actinomycetota</taxon>
        <taxon>Actinomycetes</taxon>
        <taxon>Micromonosporales</taxon>
        <taxon>Micromonosporaceae</taxon>
        <taxon>Virgisporangium</taxon>
    </lineage>
</organism>
<accession>A0A8J3ZXD8</accession>
<reference evidence="2" key="1">
    <citation type="submission" date="2021-01" db="EMBL/GenBank/DDBJ databases">
        <title>Whole genome shotgun sequence of Virgisporangium ochraceum NBRC 16418.</title>
        <authorList>
            <person name="Komaki H."/>
            <person name="Tamura T."/>
        </authorList>
    </citation>
    <scope>NUCLEOTIDE SEQUENCE</scope>
    <source>
        <strain evidence="2">NBRC 16418</strain>
    </source>
</reference>
<feature type="region of interest" description="Disordered" evidence="1">
    <location>
        <begin position="38"/>
        <end position="72"/>
    </location>
</feature>
<dbReference type="AlphaFoldDB" id="A0A8J3ZXD8"/>
<dbReference type="EMBL" id="BOPH01000091">
    <property type="protein sequence ID" value="GIJ71819.1"/>
    <property type="molecule type" value="Genomic_DNA"/>
</dbReference>
<dbReference type="Proteomes" id="UP000635606">
    <property type="component" value="Unassembled WGS sequence"/>
</dbReference>